<feature type="compositionally biased region" description="Basic residues" evidence="1">
    <location>
        <begin position="38"/>
        <end position="49"/>
    </location>
</feature>
<evidence type="ECO:0000313" key="3">
    <source>
        <dbReference type="EMBL" id="HER96862.1"/>
    </source>
</evidence>
<feature type="transmembrane region" description="Helical" evidence="2">
    <location>
        <begin position="6"/>
        <end position="23"/>
    </location>
</feature>
<evidence type="ECO:0000256" key="1">
    <source>
        <dbReference type="SAM" id="MobiDB-lite"/>
    </source>
</evidence>
<sequence length="72" mass="8278">MGWVYWVALGLMVAGSLFAWLLLRYANRQASSGGRGYRLPRARRPRGPRRGADPEPKARALSRDRRPVRPRF</sequence>
<evidence type="ECO:0000256" key="2">
    <source>
        <dbReference type="SAM" id="Phobius"/>
    </source>
</evidence>
<dbReference type="AlphaFoldDB" id="A0A7V2F768"/>
<keyword evidence="2" id="KW-1133">Transmembrane helix</keyword>
<feature type="region of interest" description="Disordered" evidence="1">
    <location>
        <begin position="30"/>
        <end position="72"/>
    </location>
</feature>
<comment type="caution">
    <text evidence="3">The sequence shown here is derived from an EMBL/GenBank/DDBJ whole genome shotgun (WGS) entry which is preliminary data.</text>
</comment>
<gene>
    <name evidence="3" type="ORF">ENO59_10180</name>
</gene>
<proteinExistence type="predicted"/>
<keyword evidence="2" id="KW-0472">Membrane</keyword>
<name>A0A7V2F768_RHOMR</name>
<reference evidence="3" key="1">
    <citation type="journal article" date="2020" name="mSystems">
        <title>Genome- and Community-Level Interaction Insights into Carbon Utilization and Element Cycling Functions of Hydrothermarchaeota in Hydrothermal Sediment.</title>
        <authorList>
            <person name="Zhou Z."/>
            <person name="Liu Y."/>
            <person name="Xu W."/>
            <person name="Pan J."/>
            <person name="Luo Z.H."/>
            <person name="Li M."/>
        </authorList>
    </citation>
    <scope>NUCLEOTIDE SEQUENCE [LARGE SCALE GENOMIC DNA]</scope>
    <source>
        <strain evidence="3">SpSt-143</strain>
    </source>
</reference>
<protein>
    <submittedName>
        <fullName evidence="3">Uncharacterized protein</fullName>
    </submittedName>
</protein>
<feature type="compositionally biased region" description="Basic and acidic residues" evidence="1">
    <location>
        <begin position="50"/>
        <end position="72"/>
    </location>
</feature>
<dbReference type="EMBL" id="DSGB01000006">
    <property type="protein sequence ID" value="HER96862.1"/>
    <property type="molecule type" value="Genomic_DNA"/>
</dbReference>
<organism evidence="3">
    <name type="scientific">Rhodothermus marinus</name>
    <name type="common">Rhodothermus obamensis</name>
    <dbReference type="NCBI Taxonomy" id="29549"/>
    <lineage>
        <taxon>Bacteria</taxon>
        <taxon>Pseudomonadati</taxon>
        <taxon>Rhodothermota</taxon>
        <taxon>Rhodothermia</taxon>
        <taxon>Rhodothermales</taxon>
        <taxon>Rhodothermaceae</taxon>
        <taxon>Rhodothermus</taxon>
    </lineage>
</organism>
<keyword evidence="2" id="KW-0812">Transmembrane</keyword>
<accession>A0A7V2F768</accession>